<dbReference type="PROSITE" id="PS00086">
    <property type="entry name" value="CYTOCHROME_P450"/>
    <property type="match status" value="1"/>
</dbReference>
<keyword evidence="2" id="KW-1185">Reference proteome</keyword>
<dbReference type="SUPFAM" id="SSF48264">
    <property type="entry name" value="Cytochrome P450"/>
    <property type="match status" value="1"/>
</dbReference>
<accession>A0ABY8GPN0</accession>
<dbReference type="InterPro" id="IPR036396">
    <property type="entry name" value="Cyt_P450_sf"/>
</dbReference>
<proteinExistence type="predicted"/>
<sequence length="541" mass="60981">MKTTLAPGRHGETTPAWRLPPSRRFAMKRRTFLSGSATSIAALSAQPVLAHYDPPLNAPPAPGDLAATAARVRAQFMKDFEPAYVENVIIPHFLVSVFEGERSFLPMIDLALTKENALPNDLWGLLSETWRPDPADGVTVFLQGLEKRGPDNRRKRIYMSAVTPDLYREQYGGKVMKFFDGFLSDANAGRPLMRKYLDSFWDLYWDLHLGVSPDQIPKRVRQIGESFNTVLAYRDPTQRIVYENYMIVRSHLDFLKSWIDERLADIASGKTKAPEKTFAWYWMKNGEDSAYFNHKDVVFECFHNFVAFSQWGNTIYNIMRRLASDVGDPTIRSAFKQTMESEPDNARGAPYTPLEAYVMELFRLISPNGGSISALGETQTPRFDRHGYIVSPHTSTSLDPVHWTNPDEFDPSRYAAVPTSADIDEAKAKQIGFAKCPFDLTSFEVKDGRKASLRNSGFGTVFGEADGKPLPVCDYAGFAPFGFGYRRCPGEQLTIMAFEDFLRKVWKDKITFKKLNIANPEPLPIGPTTVIGDDIGFERAT</sequence>
<organism evidence="1 2">
    <name type="scientific">Achromobacter spanius</name>
    <dbReference type="NCBI Taxonomy" id="217203"/>
    <lineage>
        <taxon>Bacteria</taxon>
        <taxon>Pseudomonadati</taxon>
        <taxon>Pseudomonadota</taxon>
        <taxon>Betaproteobacteria</taxon>
        <taxon>Burkholderiales</taxon>
        <taxon>Alcaligenaceae</taxon>
        <taxon>Achromobacter</taxon>
    </lineage>
</organism>
<dbReference type="Gene3D" id="1.10.630.10">
    <property type="entry name" value="Cytochrome P450"/>
    <property type="match status" value="1"/>
</dbReference>
<reference evidence="1 2" key="1">
    <citation type="submission" date="2023-03" db="EMBL/GenBank/DDBJ databases">
        <title>Achromobacter spanius LIG8.</title>
        <authorList>
            <person name="Shrestha S."/>
        </authorList>
    </citation>
    <scope>NUCLEOTIDE SEQUENCE [LARGE SCALE GENOMIC DNA]</scope>
    <source>
        <strain evidence="1 2">LIG8</strain>
    </source>
</reference>
<dbReference type="Proteomes" id="UP001214170">
    <property type="component" value="Chromosome"/>
</dbReference>
<evidence type="ECO:0008006" key="3">
    <source>
        <dbReference type="Google" id="ProtNLM"/>
    </source>
</evidence>
<protein>
    <recommendedName>
        <fullName evidence="3">Cytochrome P450</fullName>
    </recommendedName>
</protein>
<evidence type="ECO:0000313" key="2">
    <source>
        <dbReference type="Proteomes" id="UP001214170"/>
    </source>
</evidence>
<dbReference type="RefSeq" id="WP_268080198.1">
    <property type="nucleotide sequence ID" value="NZ_CP106885.1"/>
</dbReference>
<gene>
    <name evidence="1" type="ORF">P8T11_21105</name>
</gene>
<evidence type="ECO:0000313" key="1">
    <source>
        <dbReference type="EMBL" id="WFP06805.1"/>
    </source>
</evidence>
<dbReference type="InterPro" id="IPR017972">
    <property type="entry name" value="Cyt_P450_CS"/>
</dbReference>
<dbReference type="EMBL" id="CP121261">
    <property type="protein sequence ID" value="WFP06805.1"/>
    <property type="molecule type" value="Genomic_DNA"/>
</dbReference>
<name>A0ABY8GPN0_9BURK</name>